<feature type="compositionally biased region" description="Low complexity" evidence="1">
    <location>
        <begin position="31"/>
        <end position="42"/>
    </location>
</feature>
<accession>A0A518BMU6</accession>
<dbReference type="Gene3D" id="2.130.10.10">
    <property type="entry name" value="YVTN repeat-like/Quinoprotein amine dehydrogenase"/>
    <property type="match status" value="2"/>
</dbReference>
<dbReference type="KEGG" id="pbap:Pla133_33730"/>
<evidence type="ECO:0000256" key="1">
    <source>
        <dbReference type="SAM" id="MobiDB-lite"/>
    </source>
</evidence>
<feature type="signal peptide" evidence="2">
    <location>
        <begin position="1"/>
        <end position="21"/>
    </location>
</feature>
<dbReference type="SUPFAM" id="SSF50998">
    <property type="entry name" value="Quinoprotein alcohol dehydrogenase-like"/>
    <property type="match status" value="1"/>
</dbReference>
<dbReference type="InterPro" id="IPR015943">
    <property type="entry name" value="WD40/YVTN_repeat-like_dom_sf"/>
</dbReference>
<dbReference type="EMBL" id="CP036287">
    <property type="protein sequence ID" value="QDU68277.1"/>
    <property type="molecule type" value="Genomic_DNA"/>
</dbReference>
<feature type="chain" id="PRO_5022086636" evidence="2">
    <location>
        <begin position="22"/>
        <end position="576"/>
    </location>
</feature>
<feature type="region of interest" description="Disordered" evidence="1">
    <location>
        <begin position="23"/>
        <end position="50"/>
    </location>
</feature>
<keyword evidence="2" id="KW-0732">Signal</keyword>
<sequence precursor="true">MAALRPVVRASLVALVLAACGGEPPDQSTQPASGTGAAPGSAVEFTTSTGPGDFAPQIAPAVGVERPAVDQGPSAFPRAAIGRLRIDLAGGASRELGYGFLTRRQGRTVMATARHLAGPPGGLPIELDLSRYESTVARASLTLPGGAVQLGSPSCAALDHWSSDVLLLDAPGAAADASITPAAAMPRAGDAVLMLLGPTLSPIGGTVAEVYDDSFFEIEFASTAPSLPLGNVAGLPVLDASGAALGVISEVRPLAGGRPGIAAQALAPFMAAPERLDGRAERTLDDYAEQASISVDGELLAVASVTFGRLRVVERSTGESFAPLASLDTGRRLSISSFTDDGYTLLAAGRDRAELYEIRSGIPLAVIEDLRGSPRDLSVGPHRAVLATNDETVLIDLEAFVVLGRGPAATAVALAETGVVIVGREDGAVQALAVAPADWLGPTLLESSGQPVGDIALDGELVAIGRGSEVIVLRRNTDGVTPLQRIPTGDGTVNALRFTPGGKQLLVGTGQLLEDDAGDLVAADCYVRVFDTATWRELARSHDHWSPVIAILRVASERWLSVCTDGECFEWNVAGL</sequence>
<keyword evidence="4" id="KW-1185">Reference proteome</keyword>
<evidence type="ECO:0000313" key="4">
    <source>
        <dbReference type="Proteomes" id="UP000316921"/>
    </source>
</evidence>
<organism evidence="3 4">
    <name type="scientific">Engelhardtia mirabilis</name>
    <dbReference type="NCBI Taxonomy" id="2528011"/>
    <lineage>
        <taxon>Bacteria</taxon>
        <taxon>Pseudomonadati</taxon>
        <taxon>Planctomycetota</taxon>
        <taxon>Planctomycetia</taxon>
        <taxon>Planctomycetia incertae sedis</taxon>
        <taxon>Engelhardtia</taxon>
    </lineage>
</organism>
<name>A0A518BMU6_9BACT</name>
<protein>
    <submittedName>
        <fullName evidence="3">Uncharacterized protein</fullName>
    </submittedName>
</protein>
<gene>
    <name evidence="3" type="ORF">Pla133_33730</name>
</gene>
<evidence type="ECO:0000256" key="2">
    <source>
        <dbReference type="SAM" id="SignalP"/>
    </source>
</evidence>
<dbReference type="AlphaFoldDB" id="A0A518BMU6"/>
<proteinExistence type="predicted"/>
<dbReference type="InterPro" id="IPR011047">
    <property type="entry name" value="Quinoprotein_ADH-like_sf"/>
</dbReference>
<dbReference type="PROSITE" id="PS51257">
    <property type="entry name" value="PROKAR_LIPOPROTEIN"/>
    <property type="match status" value="1"/>
</dbReference>
<reference evidence="3 4" key="1">
    <citation type="submission" date="2019-02" db="EMBL/GenBank/DDBJ databases">
        <title>Deep-cultivation of Planctomycetes and their phenomic and genomic characterization uncovers novel biology.</title>
        <authorList>
            <person name="Wiegand S."/>
            <person name="Jogler M."/>
            <person name="Boedeker C."/>
            <person name="Pinto D."/>
            <person name="Vollmers J."/>
            <person name="Rivas-Marin E."/>
            <person name="Kohn T."/>
            <person name="Peeters S.H."/>
            <person name="Heuer A."/>
            <person name="Rast P."/>
            <person name="Oberbeckmann S."/>
            <person name="Bunk B."/>
            <person name="Jeske O."/>
            <person name="Meyerdierks A."/>
            <person name="Storesund J.E."/>
            <person name="Kallscheuer N."/>
            <person name="Luecker S."/>
            <person name="Lage O.M."/>
            <person name="Pohl T."/>
            <person name="Merkel B.J."/>
            <person name="Hornburger P."/>
            <person name="Mueller R.-W."/>
            <person name="Bruemmer F."/>
            <person name="Labrenz M."/>
            <person name="Spormann A.M."/>
            <person name="Op den Camp H."/>
            <person name="Overmann J."/>
            <person name="Amann R."/>
            <person name="Jetten M.S.M."/>
            <person name="Mascher T."/>
            <person name="Medema M.H."/>
            <person name="Devos D.P."/>
            <person name="Kaster A.-K."/>
            <person name="Ovreas L."/>
            <person name="Rohde M."/>
            <person name="Galperin M.Y."/>
            <person name="Jogler C."/>
        </authorList>
    </citation>
    <scope>NUCLEOTIDE SEQUENCE [LARGE SCALE GENOMIC DNA]</scope>
    <source>
        <strain evidence="3 4">Pla133</strain>
    </source>
</reference>
<dbReference type="RefSeq" id="WP_145067154.1">
    <property type="nucleotide sequence ID" value="NZ_CP036287.1"/>
</dbReference>
<evidence type="ECO:0000313" key="3">
    <source>
        <dbReference type="EMBL" id="QDU68277.1"/>
    </source>
</evidence>
<dbReference type="Proteomes" id="UP000316921">
    <property type="component" value="Chromosome"/>
</dbReference>